<evidence type="ECO:0000256" key="5">
    <source>
        <dbReference type="ARBA" id="ARBA00022454"/>
    </source>
</evidence>
<evidence type="ECO:0000256" key="8">
    <source>
        <dbReference type="ARBA" id="ARBA00023054"/>
    </source>
</evidence>
<proteinExistence type="inferred from homology"/>
<feature type="domain" description="Rad50/SbcC-type AAA" evidence="11">
    <location>
        <begin position="27"/>
        <end position="225"/>
    </location>
</feature>
<evidence type="ECO:0000256" key="2">
    <source>
        <dbReference type="ARBA" id="ARBA00004286"/>
    </source>
</evidence>
<dbReference type="Gene3D" id="3.40.50.300">
    <property type="entry name" value="P-loop containing nucleotide triphosphate hydrolases"/>
    <property type="match status" value="2"/>
</dbReference>
<dbReference type="Proteomes" id="UP000011777">
    <property type="component" value="Unassembled WGS sequence"/>
</dbReference>
<keyword evidence="13" id="KW-1185">Reference proteome</keyword>
<feature type="coiled-coil region" evidence="10">
    <location>
        <begin position="327"/>
        <end position="421"/>
    </location>
</feature>
<protein>
    <recommendedName>
        <fullName evidence="4">Structural maintenance of chromosomes protein 5</fullName>
    </recommendedName>
</protein>
<sequence>MNGSATKKRKVAEPAVFKPGFIRNVKVWNFTTYSYTEFSLSPTLNMIIGPNGSGKSTLVASICIGLAGNINLIKRKNLKSMIKTGHDKAAVEITLENNDGKPPIVIKREFTAKDSTWTINHKRATESKVREIRAKFNIQLDNLCHFLPQERVAEFAGLSPEKLLMETERTLGDGHLLEMHNDLIDKDNTVQELANKIKEIQNRLAKLHEERSRLEEEAKKLEEYERKKQAVDNHRLLIPFAKYSDMKKQSTHLKRLRNEAKEKLKTFQANFEPLKNDISKAGLKFDAETREYESIKKSIRSYDNTLTELKASQKNITSEISELLASVKSYRTKAEQKKTELEEARREVENLTQKLEGLVAPDPEQLQQLTAEYSTKRNEVHGLEDKIREENSSRSDLNTALRRISDKIKDAEHRLQSKEKLDVLIGDARQTGRNYRLRDESFKVHKNLRSRPDFEGKYFEAPIISCNVSDTSYAAAVEKIIDNNTLFALTVNSQHNFESLTRYFERTESNTPIRMVNSSSTPAPSLSEQELKSYGFDGYLSSFLTGPREVLTMLYNTSKLHTIPVSKRPLSDEDIKRLTSASGSGKILFMKFVAGDTLYTIQKSRYGSQQSFYITEKVGRSQYFAVQGMSQEAKDAVSQEIATLQEELQSKKEVYENHRSQIDAYSRQTEELKNQMTQIRRQQADYQNSAKIIEQTKAKIASRNEKIVRLEKDSNKDYSQRVRSCEQKIEEKYIEFAKISCSISDILLQIAQKENESKLKKFDIIYWSNRKKSADALIRELNGKQEKLKEDYTNYKKKYDEIKESDAYLEMERINENYSNEERQKLSGLAEEYINNDNFSEATILSKISLLEDELSLLTTADTGSIDALKQKLSEIQIAETNLPIFESEKARLEKRISGIQESYEGELSSLVNKISLAFNKRFSKVASDGRVELAKSERFKDWKLQILVKFRQESELKILDHQSQSGGERAVSTIFFIMSLQGLTDAPFRIVDEINQGMDPKNEQMAHRYLVHTACQNNNSQYFLVTPKLLTGLYYHPDMVVHCIFTGPYITDNKEKRDTSKGMLDFAVV</sequence>
<dbReference type="EMBL" id="AOGT01001027">
    <property type="protein sequence ID" value="EMG48620.1"/>
    <property type="molecule type" value="Genomic_DNA"/>
</dbReference>
<accession>M3K034</accession>
<evidence type="ECO:0000256" key="7">
    <source>
        <dbReference type="ARBA" id="ARBA00022840"/>
    </source>
</evidence>
<evidence type="ECO:0000259" key="11">
    <source>
        <dbReference type="Pfam" id="PF13476"/>
    </source>
</evidence>
<feature type="coiled-coil region" evidence="10">
    <location>
        <begin position="634"/>
        <end position="713"/>
    </location>
</feature>
<gene>
    <name evidence="12" type="ORF">G210_0794</name>
</gene>
<comment type="caution">
    <text evidence="12">The sequence shown here is derived from an EMBL/GenBank/DDBJ whole genome shotgun (WGS) entry which is preliminary data.</text>
</comment>
<reference evidence="12 13" key="1">
    <citation type="submission" date="2013-02" db="EMBL/GenBank/DDBJ databases">
        <title>Genome sequence of Candida maltosa Xu316, a potential industrial strain for xylitol and ethanol production.</title>
        <authorList>
            <person name="Yu J."/>
            <person name="Wang Q."/>
            <person name="Geng X."/>
            <person name="Bao W."/>
            <person name="He P."/>
            <person name="Cai J."/>
        </authorList>
    </citation>
    <scope>NUCLEOTIDE SEQUENCE [LARGE SCALE GENOMIC DNA]</scope>
    <source>
        <strain evidence="13">Xu316</strain>
    </source>
</reference>
<keyword evidence="8 10" id="KW-0175">Coiled coil</keyword>
<dbReference type="Pfam" id="PF13476">
    <property type="entry name" value="AAA_23"/>
    <property type="match status" value="1"/>
</dbReference>
<name>M3K034_CANMX</name>
<dbReference type="AlphaFoldDB" id="M3K034"/>
<dbReference type="GO" id="GO:0030915">
    <property type="term" value="C:Smc5-Smc6 complex"/>
    <property type="evidence" value="ECO:0007669"/>
    <property type="project" value="UniProtKB-ARBA"/>
</dbReference>
<dbReference type="InterPro" id="IPR027417">
    <property type="entry name" value="P-loop_NTPase"/>
</dbReference>
<keyword evidence="7" id="KW-0067">ATP-binding</keyword>
<dbReference type="GO" id="GO:0005634">
    <property type="term" value="C:nucleus"/>
    <property type="evidence" value="ECO:0007669"/>
    <property type="project" value="UniProtKB-SubCell"/>
</dbReference>
<comment type="similarity">
    <text evidence="3">Belongs to the SMC family. SMC5 subfamily.</text>
</comment>
<evidence type="ECO:0000256" key="10">
    <source>
        <dbReference type="SAM" id="Coils"/>
    </source>
</evidence>
<keyword evidence="9" id="KW-0539">Nucleus</keyword>
<evidence type="ECO:0000256" key="9">
    <source>
        <dbReference type="ARBA" id="ARBA00023242"/>
    </source>
</evidence>
<dbReference type="HOGENOM" id="CLU_004969_2_0_1"/>
<keyword evidence="6" id="KW-0547">Nucleotide-binding</keyword>
<dbReference type="OMA" id="RFWTSQP"/>
<organism evidence="12 13">
    <name type="scientific">Candida maltosa (strain Xu316)</name>
    <name type="common">Yeast</name>
    <dbReference type="NCBI Taxonomy" id="1245528"/>
    <lineage>
        <taxon>Eukaryota</taxon>
        <taxon>Fungi</taxon>
        <taxon>Dikarya</taxon>
        <taxon>Ascomycota</taxon>
        <taxon>Saccharomycotina</taxon>
        <taxon>Pichiomycetes</taxon>
        <taxon>Debaryomycetaceae</taxon>
        <taxon>Candida/Lodderomyces clade</taxon>
        <taxon>Candida</taxon>
    </lineage>
</organism>
<feature type="coiled-coil region" evidence="10">
    <location>
        <begin position="183"/>
        <end position="266"/>
    </location>
</feature>
<dbReference type="GO" id="GO:0007059">
    <property type="term" value="P:chromosome segregation"/>
    <property type="evidence" value="ECO:0007669"/>
    <property type="project" value="UniProtKB-ARBA"/>
</dbReference>
<dbReference type="PANTHER" id="PTHR45916:SF1">
    <property type="entry name" value="STRUCTURAL MAINTENANCE OF CHROMOSOMES PROTEIN 5"/>
    <property type="match status" value="1"/>
</dbReference>
<dbReference type="OrthoDB" id="10254973at2759"/>
<evidence type="ECO:0000256" key="4">
    <source>
        <dbReference type="ARBA" id="ARBA00018687"/>
    </source>
</evidence>
<evidence type="ECO:0000313" key="12">
    <source>
        <dbReference type="EMBL" id="EMG48620.1"/>
    </source>
</evidence>
<evidence type="ECO:0000256" key="3">
    <source>
        <dbReference type="ARBA" id="ARBA00010171"/>
    </source>
</evidence>
<dbReference type="STRING" id="1245528.M3K034"/>
<evidence type="ECO:0000256" key="1">
    <source>
        <dbReference type="ARBA" id="ARBA00004123"/>
    </source>
</evidence>
<dbReference type="GO" id="GO:0003697">
    <property type="term" value="F:single-stranded DNA binding"/>
    <property type="evidence" value="ECO:0007669"/>
    <property type="project" value="TreeGrafter"/>
</dbReference>
<dbReference type="InterPro" id="IPR038729">
    <property type="entry name" value="Rad50/SbcC_AAA"/>
</dbReference>
<dbReference type="Gene3D" id="1.10.287.1490">
    <property type="match status" value="1"/>
</dbReference>
<evidence type="ECO:0000313" key="13">
    <source>
        <dbReference type="Proteomes" id="UP000011777"/>
    </source>
</evidence>
<dbReference type="PANTHER" id="PTHR45916">
    <property type="entry name" value="STRUCTURAL MAINTENANCE OF CHROMOSOMES PROTEIN 5"/>
    <property type="match status" value="1"/>
</dbReference>
<dbReference type="SUPFAM" id="SSF52540">
    <property type="entry name" value="P-loop containing nucleoside triphosphate hydrolases"/>
    <property type="match status" value="2"/>
</dbReference>
<evidence type="ECO:0000256" key="6">
    <source>
        <dbReference type="ARBA" id="ARBA00022741"/>
    </source>
</evidence>
<dbReference type="GO" id="GO:0005524">
    <property type="term" value="F:ATP binding"/>
    <property type="evidence" value="ECO:0007669"/>
    <property type="project" value="UniProtKB-KW"/>
</dbReference>
<comment type="subcellular location">
    <subcellularLocation>
        <location evidence="2">Chromosome</location>
    </subcellularLocation>
    <subcellularLocation>
        <location evidence="1">Nucleus</location>
    </subcellularLocation>
</comment>
<dbReference type="FunFam" id="3.40.50.300:FF:001301">
    <property type="entry name" value="Structural maintenance of chromosomes 5"/>
    <property type="match status" value="1"/>
</dbReference>
<feature type="coiled-coil region" evidence="10">
    <location>
        <begin position="771"/>
        <end position="805"/>
    </location>
</feature>
<keyword evidence="5" id="KW-0158">Chromosome</keyword>
<dbReference type="eggNOG" id="KOG0979">
    <property type="taxonomic scope" value="Eukaryota"/>
</dbReference>
<dbReference type="GO" id="GO:0000724">
    <property type="term" value="P:double-strand break repair via homologous recombination"/>
    <property type="evidence" value="ECO:0007669"/>
    <property type="project" value="TreeGrafter"/>
</dbReference>